<proteinExistence type="predicted"/>
<dbReference type="OrthoDB" id="346115at2"/>
<accession>A0A5F2BLE5</accession>
<evidence type="ECO:0000313" key="2">
    <source>
        <dbReference type="Proteomes" id="UP000298429"/>
    </source>
</evidence>
<protein>
    <submittedName>
        <fullName evidence="1">Uncharacterized protein</fullName>
    </submittedName>
</protein>
<dbReference type="Proteomes" id="UP000298429">
    <property type="component" value="Unassembled WGS sequence"/>
</dbReference>
<sequence length="106" mass="12698">MEASLEELNNIEKRFRNYILILDFILRETRTELSENRAKREMWQEHHDSWKQNHGTVAPDSFQDLKIAMEPSLIFREFRPLQPLTETNYGQIPSKALLINEFRPLL</sequence>
<gene>
    <name evidence="1" type="ORF">EHQ76_05745</name>
</gene>
<reference evidence="1 2" key="1">
    <citation type="journal article" date="2019" name="PLoS Negl. Trop. Dis.">
        <title>Revisiting the worldwide diversity of Leptospira species in the environment.</title>
        <authorList>
            <person name="Vincent A.T."/>
            <person name="Schiettekatte O."/>
            <person name="Bourhy P."/>
            <person name="Veyrier F.J."/>
            <person name="Picardeau M."/>
        </authorList>
    </citation>
    <scope>NUCLEOTIDE SEQUENCE [LARGE SCALE GENOMIC DNA]</scope>
    <source>
        <strain evidence="1 2">201702444</strain>
    </source>
</reference>
<dbReference type="AlphaFoldDB" id="A0A5F2BLE5"/>
<evidence type="ECO:0000313" key="1">
    <source>
        <dbReference type="EMBL" id="TGM06396.1"/>
    </source>
</evidence>
<organism evidence="1 2">
    <name type="scientific">Leptospira barantonii</name>
    <dbReference type="NCBI Taxonomy" id="2023184"/>
    <lineage>
        <taxon>Bacteria</taxon>
        <taxon>Pseudomonadati</taxon>
        <taxon>Spirochaetota</taxon>
        <taxon>Spirochaetia</taxon>
        <taxon>Leptospirales</taxon>
        <taxon>Leptospiraceae</taxon>
        <taxon>Leptospira</taxon>
    </lineage>
</organism>
<comment type="caution">
    <text evidence="1">The sequence shown here is derived from an EMBL/GenBank/DDBJ whole genome shotgun (WGS) entry which is preliminary data.</text>
</comment>
<dbReference type="EMBL" id="RQGN01000031">
    <property type="protein sequence ID" value="TGM06396.1"/>
    <property type="molecule type" value="Genomic_DNA"/>
</dbReference>
<name>A0A5F2BLE5_9LEPT</name>